<feature type="domain" description="MacB-like periplasmic core" evidence="9">
    <location>
        <begin position="21"/>
        <end position="234"/>
    </location>
</feature>
<dbReference type="AlphaFoldDB" id="A0A4Q1JIL2"/>
<evidence type="ECO:0000313" key="11">
    <source>
        <dbReference type="Proteomes" id="UP000289703"/>
    </source>
</evidence>
<feature type="transmembrane region" description="Helical" evidence="7">
    <location>
        <begin position="21"/>
        <end position="41"/>
    </location>
</feature>
<keyword evidence="11" id="KW-1185">Reference proteome</keyword>
<feature type="transmembrane region" description="Helical" evidence="7">
    <location>
        <begin position="380"/>
        <end position="400"/>
    </location>
</feature>
<protein>
    <submittedName>
        <fullName evidence="10">ABC transporter permease</fullName>
    </submittedName>
</protein>
<evidence type="ECO:0000256" key="2">
    <source>
        <dbReference type="ARBA" id="ARBA00022475"/>
    </source>
</evidence>
<evidence type="ECO:0000256" key="5">
    <source>
        <dbReference type="ARBA" id="ARBA00023136"/>
    </source>
</evidence>
<keyword evidence="2" id="KW-1003">Cell membrane</keyword>
<sequence>MFDRDKWNEIFSTIRKNKTRTFLTGFSVATGIFMLIFLLGAGRGLRNGMKDVFAQDATNSMQIWGGRTTKAYKGTPEGKRIQMVNADLESLKTSIDKIDAISAMSYIPGAEVISYKDNFGNFNVSPIHDTYKEIKNFDIIEGRFLNKIDIAEHRKVVIIQDEVEKILFPKETSLGKFININKIKFKVVGVFFKKDFEENSRDIYIPITVAQKIFNNNDHLRRISFTLDNVSVEESKEIEKQITYKMAAIHNFSREDKNALWIQNNIENSKQFSAMFSGIEKFVWIIGIFTILLGVIGVFNIMMIVVKERTKEIGIRKAIGASPVSVISLVLMESIFITAVSGYFGLIAGVGLLEMISKFNLIEKLYPPAAIYFLNPQVDLGIAVGATIVLVVTGALAGFFPARRAASIQPIDALRDE</sequence>
<feature type="transmembrane region" description="Helical" evidence="7">
    <location>
        <begin position="326"/>
        <end position="353"/>
    </location>
</feature>
<dbReference type="GO" id="GO:0022857">
    <property type="term" value="F:transmembrane transporter activity"/>
    <property type="evidence" value="ECO:0007669"/>
    <property type="project" value="TreeGrafter"/>
</dbReference>
<evidence type="ECO:0000256" key="6">
    <source>
        <dbReference type="ARBA" id="ARBA00038076"/>
    </source>
</evidence>
<dbReference type="InterPro" id="IPR050250">
    <property type="entry name" value="Macrolide_Exporter_MacB"/>
</dbReference>
<feature type="domain" description="ABC3 transporter permease C-terminal" evidence="8">
    <location>
        <begin position="285"/>
        <end position="410"/>
    </location>
</feature>
<reference evidence="10 11" key="1">
    <citation type="submission" date="2019-01" db="EMBL/GenBank/DDBJ databases">
        <title>Ancylomarina salipaludis sp. nov., isolated from a salt marsh.</title>
        <authorList>
            <person name="Yoon J.-H."/>
        </authorList>
    </citation>
    <scope>NUCLEOTIDE SEQUENCE [LARGE SCALE GENOMIC DNA]</scope>
    <source>
        <strain evidence="10 11">SHSM-M15</strain>
    </source>
</reference>
<organism evidence="10 11">
    <name type="scientific">Ancylomarina salipaludis</name>
    <dbReference type="NCBI Taxonomy" id="2501299"/>
    <lineage>
        <taxon>Bacteria</taxon>
        <taxon>Pseudomonadati</taxon>
        <taxon>Bacteroidota</taxon>
        <taxon>Bacteroidia</taxon>
        <taxon>Marinilabiliales</taxon>
        <taxon>Marinifilaceae</taxon>
        <taxon>Ancylomarina</taxon>
    </lineage>
</organism>
<dbReference type="Proteomes" id="UP000289703">
    <property type="component" value="Unassembled WGS sequence"/>
</dbReference>
<evidence type="ECO:0000259" key="8">
    <source>
        <dbReference type="Pfam" id="PF02687"/>
    </source>
</evidence>
<evidence type="ECO:0000313" key="10">
    <source>
        <dbReference type="EMBL" id="RXQ89058.1"/>
    </source>
</evidence>
<dbReference type="EMBL" id="SAXA01000016">
    <property type="protein sequence ID" value="RXQ89058.1"/>
    <property type="molecule type" value="Genomic_DNA"/>
</dbReference>
<accession>A0A4Q1JIL2</accession>
<keyword evidence="4 7" id="KW-1133">Transmembrane helix</keyword>
<evidence type="ECO:0000259" key="9">
    <source>
        <dbReference type="Pfam" id="PF12704"/>
    </source>
</evidence>
<dbReference type="Pfam" id="PF12704">
    <property type="entry name" value="MacB_PCD"/>
    <property type="match status" value="1"/>
</dbReference>
<evidence type="ECO:0000256" key="4">
    <source>
        <dbReference type="ARBA" id="ARBA00022989"/>
    </source>
</evidence>
<evidence type="ECO:0000256" key="3">
    <source>
        <dbReference type="ARBA" id="ARBA00022692"/>
    </source>
</evidence>
<keyword evidence="5 7" id="KW-0472">Membrane</keyword>
<dbReference type="GO" id="GO:0005886">
    <property type="term" value="C:plasma membrane"/>
    <property type="evidence" value="ECO:0007669"/>
    <property type="project" value="UniProtKB-SubCell"/>
</dbReference>
<gene>
    <name evidence="10" type="ORF">EO244_14615</name>
</gene>
<keyword evidence="3 7" id="KW-0812">Transmembrane</keyword>
<dbReference type="PANTHER" id="PTHR30572:SF4">
    <property type="entry name" value="ABC TRANSPORTER PERMEASE YTRF"/>
    <property type="match status" value="1"/>
</dbReference>
<evidence type="ECO:0000256" key="7">
    <source>
        <dbReference type="SAM" id="Phobius"/>
    </source>
</evidence>
<comment type="subcellular location">
    <subcellularLocation>
        <location evidence="1">Cell membrane</location>
        <topology evidence="1">Multi-pass membrane protein</topology>
    </subcellularLocation>
</comment>
<dbReference type="PANTHER" id="PTHR30572">
    <property type="entry name" value="MEMBRANE COMPONENT OF TRANSPORTER-RELATED"/>
    <property type="match status" value="1"/>
</dbReference>
<proteinExistence type="inferred from homology"/>
<dbReference type="RefSeq" id="WP_129255435.1">
    <property type="nucleotide sequence ID" value="NZ_SAXA01000016.1"/>
</dbReference>
<name>A0A4Q1JIL2_9BACT</name>
<dbReference type="InterPro" id="IPR003838">
    <property type="entry name" value="ABC3_permease_C"/>
</dbReference>
<dbReference type="OrthoDB" id="9770036at2"/>
<evidence type="ECO:0000256" key="1">
    <source>
        <dbReference type="ARBA" id="ARBA00004651"/>
    </source>
</evidence>
<comment type="caution">
    <text evidence="10">The sequence shown here is derived from an EMBL/GenBank/DDBJ whole genome shotgun (WGS) entry which is preliminary data.</text>
</comment>
<dbReference type="Pfam" id="PF02687">
    <property type="entry name" value="FtsX"/>
    <property type="match status" value="1"/>
</dbReference>
<comment type="similarity">
    <text evidence="6">Belongs to the ABC-4 integral membrane protein family.</text>
</comment>
<dbReference type="InterPro" id="IPR025857">
    <property type="entry name" value="MacB_PCD"/>
</dbReference>
<feature type="transmembrane region" description="Helical" evidence="7">
    <location>
        <begin position="282"/>
        <end position="306"/>
    </location>
</feature>